<organism evidence="5 6">
    <name type="scientific">Popillia japonica</name>
    <name type="common">Japanese beetle</name>
    <dbReference type="NCBI Taxonomy" id="7064"/>
    <lineage>
        <taxon>Eukaryota</taxon>
        <taxon>Metazoa</taxon>
        <taxon>Ecdysozoa</taxon>
        <taxon>Arthropoda</taxon>
        <taxon>Hexapoda</taxon>
        <taxon>Insecta</taxon>
        <taxon>Pterygota</taxon>
        <taxon>Neoptera</taxon>
        <taxon>Endopterygota</taxon>
        <taxon>Coleoptera</taxon>
        <taxon>Polyphaga</taxon>
        <taxon>Scarabaeiformia</taxon>
        <taxon>Scarabaeidae</taxon>
        <taxon>Rutelinae</taxon>
        <taxon>Popillia</taxon>
    </lineage>
</organism>
<accession>A0AAW1MG62</accession>
<feature type="domain" description="BESS" evidence="4">
    <location>
        <begin position="183"/>
        <end position="222"/>
    </location>
</feature>
<proteinExistence type="predicted"/>
<evidence type="ECO:0000259" key="3">
    <source>
        <dbReference type="PROSITE" id="PS51029"/>
    </source>
</evidence>
<dbReference type="GO" id="GO:0006357">
    <property type="term" value="P:regulation of transcription by RNA polymerase II"/>
    <property type="evidence" value="ECO:0007669"/>
    <property type="project" value="TreeGrafter"/>
</dbReference>
<dbReference type="GO" id="GO:0005667">
    <property type="term" value="C:transcription regulator complex"/>
    <property type="evidence" value="ECO:0007669"/>
    <property type="project" value="TreeGrafter"/>
</dbReference>
<dbReference type="InterPro" id="IPR006578">
    <property type="entry name" value="MADF-dom"/>
</dbReference>
<dbReference type="PROSITE" id="PS51031">
    <property type="entry name" value="BESS"/>
    <property type="match status" value="1"/>
</dbReference>
<keyword evidence="1" id="KW-0539">Nucleus</keyword>
<evidence type="ECO:0000313" key="6">
    <source>
        <dbReference type="Proteomes" id="UP001458880"/>
    </source>
</evidence>
<name>A0AAW1MG62_POPJA</name>
<feature type="region of interest" description="Disordered" evidence="2">
    <location>
        <begin position="95"/>
        <end position="142"/>
    </location>
</feature>
<evidence type="ECO:0000313" key="5">
    <source>
        <dbReference type="EMBL" id="KAK9745240.1"/>
    </source>
</evidence>
<gene>
    <name evidence="5" type="ORF">QE152_g7111</name>
</gene>
<sequence>MNCAALISEVCCRKPLWDSTHPQHHNRTVLDKLWDEVAQNMDFSVKDVRQKWKYLRDQYRKELRKVPRFEDGSWSYQPSWPYFQSLEFLSSQMSFTEPNGTPAQTTNSNMNELSRGTDEDEEEEILPDSPLTNSEAVQEVSRSKAPKRKAVFSINEFNEKLLKLEEKKLELLSKQQACVDEEKSDDYHFFMSLIPIMQKFNDLQRFKIRTRFQSIIIEEISKINVYEHTDTKIFGLTDN</sequence>
<dbReference type="InterPro" id="IPR004210">
    <property type="entry name" value="BESS_motif"/>
</dbReference>
<dbReference type="Proteomes" id="UP001458880">
    <property type="component" value="Unassembled WGS sequence"/>
</dbReference>
<dbReference type="PROSITE" id="PS51029">
    <property type="entry name" value="MADF"/>
    <property type="match status" value="1"/>
</dbReference>
<dbReference type="GO" id="GO:0005634">
    <property type="term" value="C:nucleus"/>
    <property type="evidence" value="ECO:0007669"/>
    <property type="project" value="UniProtKB-SubCell"/>
</dbReference>
<evidence type="ECO:0000256" key="1">
    <source>
        <dbReference type="PROSITE-ProRule" id="PRU00371"/>
    </source>
</evidence>
<evidence type="ECO:0000259" key="4">
    <source>
        <dbReference type="PROSITE" id="PS51031"/>
    </source>
</evidence>
<dbReference type="Pfam" id="PF02944">
    <property type="entry name" value="BESS"/>
    <property type="match status" value="1"/>
</dbReference>
<dbReference type="AlphaFoldDB" id="A0AAW1MG62"/>
<keyword evidence="6" id="KW-1185">Reference proteome</keyword>
<dbReference type="InterPro" id="IPR039353">
    <property type="entry name" value="TF_Adf1"/>
</dbReference>
<evidence type="ECO:0000256" key="2">
    <source>
        <dbReference type="SAM" id="MobiDB-lite"/>
    </source>
</evidence>
<dbReference type="Pfam" id="PF10545">
    <property type="entry name" value="MADF_DNA_bdg"/>
    <property type="match status" value="1"/>
</dbReference>
<comment type="caution">
    <text evidence="5">The sequence shown here is derived from an EMBL/GenBank/DDBJ whole genome shotgun (WGS) entry which is preliminary data.</text>
</comment>
<dbReference type="GO" id="GO:0003677">
    <property type="term" value="F:DNA binding"/>
    <property type="evidence" value="ECO:0007669"/>
    <property type="project" value="InterPro"/>
</dbReference>
<comment type="subcellular location">
    <subcellularLocation>
        <location evidence="1">Nucleus</location>
    </subcellularLocation>
</comment>
<feature type="compositionally biased region" description="Polar residues" evidence="2">
    <location>
        <begin position="95"/>
        <end position="114"/>
    </location>
</feature>
<feature type="domain" description="MADF" evidence="3">
    <location>
        <begin position="5"/>
        <end position="94"/>
    </location>
</feature>
<dbReference type="EMBL" id="JASPKY010000050">
    <property type="protein sequence ID" value="KAK9745240.1"/>
    <property type="molecule type" value="Genomic_DNA"/>
</dbReference>
<protein>
    <submittedName>
        <fullName evidence="5">BESS motif</fullName>
    </submittedName>
</protein>
<dbReference type="SMART" id="SM00595">
    <property type="entry name" value="MADF"/>
    <property type="match status" value="1"/>
</dbReference>
<dbReference type="PANTHER" id="PTHR12243:SF69">
    <property type="entry name" value="SI:CH73-59F11.3"/>
    <property type="match status" value="1"/>
</dbReference>
<dbReference type="PANTHER" id="PTHR12243">
    <property type="entry name" value="MADF DOMAIN TRANSCRIPTION FACTOR"/>
    <property type="match status" value="1"/>
</dbReference>
<reference evidence="5 6" key="1">
    <citation type="journal article" date="2024" name="BMC Genomics">
        <title>De novo assembly and annotation of Popillia japonica's genome with initial clues to its potential as an invasive pest.</title>
        <authorList>
            <person name="Cucini C."/>
            <person name="Boschi S."/>
            <person name="Funari R."/>
            <person name="Cardaioli E."/>
            <person name="Iannotti N."/>
            <person name="Marturano G."/>
            <person name="Paoli F."/>
            <person name="Bruttini M."/>
            <person name="Carapelli A."/>
            <person name="Frati F."/>
            <person name="Nardi F."/>
        </authorList>
    </citation>
    <scope>NUCLEOTIDE SEQUENCE [LARGE SCALE GENOMIC DNA]</scope>
    <source>
        <strain evidence="5">DMR45628</strain>
    </source>
</reference>